<keyword evidence="1" id="KW-0472">Membrane</keyword>
<evidence type="ECO:0000256" key="1">
    <source>
        <dbReference type="SAM" id="Phobius"/>
    </source>
</evidence>
<dbReference type="Proteomes" id="UP000248132">
    <property type="component" value="Unassembled WGS sequence"/>
</dbReference>
<dbReference type="AlphaFoldDB" id="A0A318XTR5"/>
<feature type="transmembrane region" description="Helical" evidence="1">
    <location>
        <begin position="200"/>
        <end position="222"/>
    </location>
</feature>
<evidence type="ECO:0000313" key="3">
    <source>
        <dbReference type="Proteomes" id="UP000248132"/>
    </source>
</evidence>
<sequence>MKGWRSDWKATVFIMKTCKRCRLSIGDETDICPLCRTVLTDMGGENPDTTYPEIEVNSHKYNIIKRLFLFVSILSAVVSTITNYMTYNGVMWSAITISAIIYFWVIIFYSIKRNRNITSHILVQVICVPILAVVMDNSVGYIGWSVNNVIPEIMILANVAVLVLVFVNRMYWHTYVLNQIVIAICGLIPGILLLCGVITAWIPAVIATATSFLVLVVMIVFGDKTIKSELKRRFHF</sequence>
<comment type="caution">
    <text evidence="2">The sequence shown here is derived from an EMBL/GenBank/DDBJ whole genome shotgun (WGS) entry which is preliminary data.</text>
</comment>
<dbReference type="InterPro" id="IPR046283">
    <property type="entry name" value="DUF6320"/>
</dbReference>
<evidence type="ECO:0008006" key="4">
    <source>
        <dbReference type="Google" id="ProtNLM"/>
    </source>
</evidence>
<keyword evidence="3" id="KW-1185">Reference proteome</keyword>
<feature type="transmembrane region" description="Helical" evidence="1">
    <location>
        <begin position="91"/>
        <end position="109"/>
    </location>
</feature>
<keyword evidence="1" id="KW-0812">Transmembrane</keyword>
<feature type="transmembrane region" description="Helical" evidence="1">
    <location>
        <begin position="149"/>
        <end position="168"/>
    </location>
</feature>
<dbReference type="EMBL" id="QKMR01000023">
    <property type="protein sequence ID" value="PYG85732.1"/>
    <property type="molecule type" value="Genomic_DNA"/>
</dbReference>
<feature type="transmembrane region" description="Helical" evidence="1">
    <location>
        <begin position="175"/>
        <end position="194"/>
    </location>
</feature>
<name>A0A318XTR5_9FIRM</name>
<feature type="transmembrane region" description="Helical" evidence="1">
    <location>
        <begin position="121"/>
        <end position="143"/>
    </location>
</feature>
<organism evidence="2 3">
    <name type="scientific">Ruminiclostridium sufflavum DSM 19573</name>
    <dbReference type="NCBI Taxonomy" id="1121337"/>
    <lineage>
        <taxon>Bacteria</taxon>
        <taxon>Bacillati</taxon>
        <taxon>Bacillota</taxon>
        <taxon>Clostridia</taxon>
        <taxon>Eubacteriales</taxon>
        <taxon>Oscillospiraceae</taxon>
        <taxon>Ruminiclostridium</taxon>
    </lineage>
</organism>
<gene>
    <name evidence="2" type="ORF">LY28_03151</name>
</gene>
<reference evidence="2 3" key="1">
    <citation type="submission" date="2018-06" db="EMBL/GenBank/DDBJ databases">
        <title>Genomic Encyclopedia of Type Strains, Phase I: the one thousand microbial genomes (KMG-I) project.</title>
        <authorList>
            <person name="Kyrpides N."/>
        </authorList>
    </citation>
    <scope>NUCLEOTIDE SEQUENCE [LARGE SCALE GENOMIC DNA]</scope>
    <source>
        <strain evidence="2 3">DSM 19573</strain>
    </source>
</reference>
<dbReference type="Pfam" id="PF19845">
    <property type="entry name" value="DUF6320"/>
    <property type="match status" value="1"/>
</dbReference>
<proteinExistence type="predicted"/>
<accession>A0A318XTR5</accession>
<keyword evidence="1" id="KW-1133">Transmembrane helix</keyword>
<feature type="transmembrane region" description="Helical" evidence="1">
    <location>
        <begin position="67"/>
        <end position="85"/>
    </location>
</feature>
<evidence type="ECO:0000313" key="2">
    <source>
        <dbReference type="EMBL" id="PYG85732.1"/>
    </source>
</evidence>
<protein>
    <recommendedName>
        <fullName evidence="4">Zinc ribbon domain-containing protein</fullName>
    </recommendedName>
</protein>